<evidence type="ECO:0000259" key="3">
    <source>
        <dbReference type="Pfam" id="PF25973"/>
    </source>
</evidence>
<proteinExistence type="inferred from homology"/>
<dbReference type="GO" id="GO:0015562">
    <property type="term" value="F:efflux transmembrane transporter activity"/>
    <property type="evidence" value="ECO:0007669"/>
    <property type="project" value="TreeGrafter"/>
</dbReference>
<comment type="similarity">
    <text evidence="1">Belongs to the membrane fusion protein (MFP) (TC 8.A.1) family.</text>
</comment>
<organism evidence="4 5">
    <name type="scientific">Seongchinamella sediminis</name>
    <dbReference type="NCBI Taxonomy" id="2283635"/>
    <lineage>
        <taxon>Bacteria</taxon>
        <taxon>Pseudomonadati</taxon>
        <taxon>Pseudomonadota</taxon>
        <taxon>Gammaproteobacteria</taxon>
        <taxon>Cellvibrionales</taxon>
        <taxon>Halieaceae</taxon>
        <taxon>Seongchinamella</taxon>
    </lineage>
</organism>
<dbReference type="PANTHER" id="PTHR30469">
    <property type="entry name" value="MULTIDRUG RESISTANCE PROTEIN MDTA"/>
    <property type="match status" value="1"/>
</dbReference>
<dbReference type="PROSITE" id="PS51257">
    <property type="entry name" value="PROKAR_LIPOPROTEIN"/>
    <property type="match status" value="1"/>
</dbReference>
<evidence type="ECO:0000256" key="2">
    <source>
        <dbReference type="SAM" id="Coils"/>
    </source>
</evidence>
<gene>
    <name evidence="4" type="ORF">DWB85_17345</name>
</gene>
<accession>A0A3L7DUS0</accession>
<evidence type="ECO:0000313" key="5">
    <source>
        <dbReference type="Proteomes" id="UP000265509"/>
    </source>
</evidence>
<dbReference type="SUPFAM" id="SSF111369">
    <property type="entry name" value="HlyD-like secretion proteins"/>
    <property type="match status" value="1"/>
</dbReference>
<protein>
    <submittedName>
        <fullName evidence="4">Efflux RND transporter periplasmic adaptor subunit</fullName>
    </submittedName>
</protein>
<dbReference type="PANTHER" id="PTHR30469:SF20">
    <property type="entry name" value="EFFLUX RND TRANSPORTER PERIPLASMIC ADAPTOR SUBUNIT"/>
    <property type="match status" value="1"/>
</dbReference>
<dbReference type="NCBIfam" id="TIGR01730">
    <property type="entry name" value="RND_mfp"/>
    <property type="match status" value="1"/>
</dbReference>
<feature type="domain" description="CzcB-like barrel-sandwich hybrid" evidence="3">
    <location>
        <begin position="67"/>
        <end position="186"/>
    </location>
</feature>
<dbReference type="Proteomes" id="UP000265509">
    <property type="component" value="Unassembled WGS sequence"/>
</dbReference>
<dbReference type="AlphaFoldDB" id="A0A3L7DUS0"/>
<sequence length="361" mass="38544">MGARGGPVKPGGWRRAVSCFVAVLLTACGDSRPPEAPINRVAAFTVGAAVSLGRYQFHGRVAPADLTRVAFRIEGQITDLPVQAGQRVQSGQVLARIDDTIQAQVLADARAQFELGERQLQRAENLYRRGTLTTARLDQLRAAYRLAAARLQQAEAGLRYTVVRAPFDGVVDHVMKELHEPVSAGETVATVYRTDRTDVLLDLPDSLPARAHEANDLSALKIQARFGGGTEVYDMRLLKASTARNPATEAFEYWLTMPSSGSPFPPGMTVTLSVDLESAGFEAGAAHQVPLTALEAGATRDSFRVWRLVDGVVNPVPVRLGPFTEAGVMVLAGVQAGDRLVTSDHARLRAGEAVATAGGGQ</sequence>
<keyword evidence="2" id="KW-0175">Coiled coil</keyword>
<dbReference type="InterPro" id="IPR006143">
    <property type="entry name" value="RND_pump_MFP"/>
</dbReference>
<feature type="coiled-coil region" evidence="2">
    <location>
        <begin position="106"/>
        <end position="157"/>
    </location>
</feature>
<dbReference type="Gene3D" id="2.40.50.100">
    <property type="match status" value="1"/>
</dbReference>
<evidence type="ECO:0000256" key="1">
    <source>
        <dbReference type="ARBA" id="ARBA00009477"/>
    </source>
</evidence>
<keyword evidence="5" id="KW-1185">Reference proteome</keyword>
<comment type="caution">
    <text evidence="4">The sequence shown here is derived from an EMBL/GenBank/DDBJ whole genome shotgun (WGS) entry which is preliminary data.</text>
</comment>
<evidence type="ECO:0000313" key="4">
    <source>
        <dbReference type="EMBL" id="RLQ20515.1"/>
    </source>
</evidence>
<name>A0A3L7DUS0_9GAMM</name>
<dbReference type="EMBL" id="QRAN01000025">
    <property type="protein sequence ID" value="RLQ20515.1"/>
    <property type="molecule type" value="Genomic_DNA"/>
</dbReference>
<dbReference type="Gene3D" id="1.10.287.470">
    <property type="entry name" value="Helix hairpin bin"/>
    <property type="match status" value="1"/>
</dbReference>
<dbReference type="GO" id="GO:1990281">
    <property type="term" value="C:efflux pump complex"/>
    <property type="evidence" value="ECO:0007669"/>
    <property type="project" value="TreeGrafter"/>
</dbReference>
<dbReference type="Pfam" id="PF25973">
    <property type="entry name" value="BSH_CzcB"/>
    <property type="match status" value="1"/>
</dbReference>
<dbReference type="Gene3D" id="2.40.420.20">
    <property type="match status" value="1"/>
</dbReference>
<dbReference type="InterPro" id="IPR058647">
    <property type="entry name" value="BSH_CzcB-like"/>
</dbReference>
<dbReference type="OrthoDB" id="9806939at2"/>
<reference evidence="4 5" key="1">
    <citation type="submission" date="2018-07" db="EMBL/GenBank/DDBJ databases">
        <title>Halioglobus sp. genome submission.</title>
        <authorList>
            <person name="Ye M.-Q."/>
            <person name="Du Z.-J."/>
        </authorList>
    </citation>
    <scope>NUCLEOTIDE SEQUENCE [LARGE SCALE GENOMIC DNA]</scope>
    <source>
        <strain evidence="4 5">U0301</strain>
    </source>
</reference>
<dbReference type="Gene3D" id="2.40.30.170">
    <property type="match status" value="1"/>
</dbReference>